<reference evidence="2" key="1">
    <citation type="submission" date="2018-07" db="EMBL/GenBank/DDBJ databases">
        <authorList>
            <person name="Liu B.-T."/>
            <person name="Du Z."/>
        </authorList>
    </citation>
    <scope>NUCLEOTIDE SEQUENCE [LARGE SCALE GENOMIC DNA]</scope>
    <source>
        <strain evidence="2">XYN52</strain>
    </source>
</reference>
<name>A0A369W923_9HYPH</name>
<dbReference type="EMBL" id="QQNH01000001">
    <property type="protein sequence ID" value="RDE10469.1"/>
    <property type="molecule type" value="Genomic_DNA"/>
</dbReference>
<evidence type="ECO:0000313" key="1">
    <source>
        <dbReference type="EMBL" id="RDE10469.1"/>
    </source>
</evidence>
<gene>
    <name evidence="1" type="ORF">DVH29_00515</name>
</gene>
<dbReference type="OrthoDB" id="8420553at2"/>
<dbReference type="Proteomes" id="UP000253759">
    <property type="component" value="Unassembled WGS sequence"/>
</dbReference>
<sequence length="142" mass="16363">MSEPEEPDWAAVRADYEAGGRSVAEVARAHGISRDQLNRQRVREDWILRRPGTGRMRRRNILARMVGLIEAQITQLERKLIEDPMNTSEIRMLESMTKALDRITALSEAENKVARKRVKTDPELEAIRERLSQRISELDVEG</sequence>
<evidence type="ECO:0000313" key="2">
    <source>
        <dbReference type="Proteomes" id="UP000253759"/>
    </source>
</evidence>
<keyword evidence="2" id="KW-1185">Reference proteome</keyword>
<organism evidence="1 2">
    <name type="scientific">Pelagibacterium lacus</name>
    <dbReference type="NCBI Taxonomy" id="2282655"/>
    <lineage>
        <taxon>Bacteria</taxon>
        <taxon>Pseudomonadati</taxon>
        <taxon>Pseudomonadota</taxon>
        <taxon>Alphaproteobacteria</taxon>
        <taxon>Hyphomicrobiales</taxon>
        <taxon>Devosiaceae</taxon>
        <taxon>Pelagibacterium</taxon>
    </lineage>
</organism>
<comment type="caution">
    <text evidence="1">The sequence shown here is derived from an EMBL/GenBank/DDBJ whole genome shotgun (WGS) entry which is preliminary data.</text>
</comment>
<dbReference type="RefSeq" id="WP_114644191.1">
    <property type="nucleotide sequence ID" value="NZ_QQNH01000001.1"/>
</dbReference>
<proteinExistence type="predicted"/>
<accession>A0A369W923</accession>
<dbReference type="AlphaFoldDB" id="A0A369W923"/>
<protein>
    <submittedName>
        <fullName evidence="1">Uncharacterized protein</fullName>
    </submittedName>
</protein>